<evidence type="ECO:0000256" key="1">
    <source>
        <dbReference type="ARBA" id="ARBA00010833"/>
    </source>
</evidence>
<feature type="chain" id="PRO_5023846585" description="Mannosylglycerate hydrolase MGH1-like glycoside hydrolase domain-containing protein" evidence="4">
    <location>
        <begin position="21"/>
        <end position="636"/>
    </location>
</feature>
<name>A0A5J5ID90_9BACT</name>
<evidence type="ECO:0000313" key="7">
    <source>
        <dbReference type="Proteomes" id="UP000326903"/>
    </source>
</evidence>
<keyword evidence="2" id="KW-0378">Hydrolase</keyword>
<sequence>MKIKIHLLLLLLLNYLDTNAQKKYNSDYTGTEYIQLKSELDRGWNTWNTNSVLSHVLLPEAIAIDFYLKDKNGAILKEALMGKKGKEAETILPLAHSYDGSYTELIIEWKNIKLRIQSCSRGRDICFLLTPVNMNSNGEVWINPRKIWWKREGNISIDSNQIIFKLPSGKITLTANGQQLRHKDSTSPHLAFSAQSIIALTTMPNLSVEEIEERIKVAKTRYEQSKHKYGESEEVYHAMQNVLAWDMIYDPEGQRELTTVSRLWNTYRGGFVIFCWDNYFAAYMHSLDNKDLAYANAIEITNAITGSGFVPNLSASMGIKTNDRSQPPVGSFVVREIYRHYREKWFLREVFPKLLTWNRWWPKNRDKDGFLGWGSSPFEPYLRNFDKNAHSRFGAALESGLDNSPMYDSIPFDTVANHLELADVGLMSLYIMDCDALSDIAGILDKPEVQKELTGRALKYRNNLKKLWSEKKGIYLNKRLDNGEFSNEISPTNFYPLLAKVPTQKKAERMIKEHFYNPDEFWGKYMLPSIAFNGPGYENDYWRGRVWAPMNFLVYLGLRNYNLKSAQKDLVQKSKDLFLEQWQKNGYVCENYNAKTGECDDVRNCDLFYHWGGLLGLISMIEEGYIKNPNVELMEK</sequence>
<keyword evidence="7" id="KW-1185">Reference proteome</keyword>
<dbReference type="InterPro" id="IPR008928">
    <property type="entry name" value="6-hairpin_glycosidase_sf"/>
</dbReference>
<feature type="signal peptide" evidence="4">
    <location>
        <begin position="1"/>
        <end position="20"/>
    </location>
</feature>
<reference evidence="6 7" key="1">
    <citation type="submission" date="2019-09" db="EMBL/GenBank/DDBJ databases">
        <title>Draft genome sequence of Ginsengibacter sp. BR5-29.</title>
        <authorList>
            <person name="Im W.-T."/>
        </authorList>
    </citation>
    <scope>NUCLEOTIDE SEQUENCE [LARGE SCALE GENOMIC DNA]</scope>
    <source>
        <strain evidence="6 7">BR5-29</strain>
    </source>
</reference>
<dbReference type="GO" id="GO:0004573">
    <property type="term" value="F:Glc3Man9GlcNAc2 oligosaccharide glucosidase activity"/>
    <property type="evidence" value="ECO:0007669"/>
    <property type="project" value="InterPro"/>
</dbReference>
<dbReference type="GO" id="GO:0006487">
    <property type="term" value="P:protein N-linked glycosylation"/>
    <property type="evidence" value="ECO:0007669"/>
    <property type="project" value="TreeGrafter"/>
</dbReference>
<dbReference type="PANTHER" id="PTHR10412">
    <property type="entry name" value="MANNOSYL-OLIGOSACCHARIDE GLUCOSIDASE"/>
    <property type="match status" value="1"/>
</dbReference>
<feature type="domain" description="Mannosylglycerate hydrolase MGH1-like glycoside hydrolase" evidence="5">
    <location>
        <begin position="275"/>
        <end position="599"/>
    </location>
</feature>
<dbReference type="Gene3D" id="1.50.10.10">
    <property type="match status" value="1"/>
</dbReference>
<dbReference type="InterPro" id="IPR012341">
    <property type="entry name" value="6hp_glycosidase-like_sf"/>
</dbReference>
<accession>A0A5J5ID90</accession>
<dbReference type="InterPro" id="IPR004888">
    <property type="entry name" value="Glycoside_hydrolase_63"/>
</dbReference>
<keyword evidence="4" id="KW-0732">Signal</keyword>
<protein>
    <recommendedName>
        <fullName evidence="5">Mannosylglycerate hydrolase MGH1-like glycoside hydrolase domain-containing protein</fullName>
    </recommendedName>
</protein>
<dbReference type="RefSeq" id="WP_150416574.1">
    <property type="nucleotide sequence ID" value="NZ_VYQF01000009.1"/>
</dbReference>
<dbReference type="AlphaFoldDB" id="A0A5J5ID90"/>
<organism evidence="6 7">
    <name type="scientific">Ginsengibacter hankyongi</name>
    <dbReference type="NCBI Taxonomy" id="2607284"/>
    <lineage>
        <taxon>Bacteria</taxon>
        <taxon>Pseudomonadati</taxon>
        <taxon>Bacteroidota</taxon>
        <taxon>Chitinophagia</taxon>
        <taxon>Chitinophagales</taxon>
        <taxon>Chitinophagaceae</taxon>
        <taxon>Ginsengibacter</taxon>
    </lineage>
</organism>
<dbReference type="Pfam" id="PF22422">
    <property type="entry name" value="MGH1-like_GH"/>
    <property type="match status" value="1"/>
</dbReference>
<evidence type="ECO:0000259" key="5">
    <source>
        <dbReference type="Pfam" id="PF22422"/>
    </source>
</evidence>
<dbReference type="Proteomes" id="UP000326903">
    <property type="component" value="Unassembled WGS sequence"/>
</dbReference>
<evidence type="ECO:0000256" key="4">
    <source>
        <dbReference type="SAM" id="SignalP"/>
    </source>
</evidence>
<evidence type="ECO:0000256" key="3">
    <source>
        <dbReference type="ARBA" id="ARBA00023295"/>
    </source>
</evidence>
<dbReference type="SUPFAM" id="SSF48208">
    <property type="entry name" value="Six-hairpin glycosidases"/>
    <property type="match status" value="1"/>
</dbReference>
<gene>
    <name evidence="6" type="ORF">FW778_19660</name>
</gene>
<keyword evidence="3" id="KW-0326">Glycosidase</keyword>
<comment type="caution">
    <text evidence="6">The sequence shown here is derived from an EMBL/GenBank/DDBJ whole genome shotgun (WGS) entry which is preliminary data.</text>
</comment>
<dbReference type="GO" id="GO:0009311">
    <property type="term" value="P:oligosaccharide metabolic process"/>
    <property type="evidence" value="ECO:0007669"/>
    <property type="project" value="InterPro"/>
</dbReference>
<proteinExistence type="inferred from homology"/>
<dbReference type="PANTHER" id="PTHR10412:SF11">
    <property type="entry name" value="MANNOSYL-OLIGOSACCHARIDE GLUCOSIDASE"/>
    <property type="match status" value="1"/>
</dbReference>
<evidence type="ECO:0000313" key="6">
    <source>
        <dbReference type="EMBL" id="KAA9036107.1"/>
    </source>
</evidence>
<dbReference type="EMBL" id="VYQF01000009">
    <property type="protein sequence ID" value="KAA9036107.1"/>
    <property type="molecule type" value="Genomic_DNA"/>
</dbReference>
<dbReference type="InterPro" id="IPR054491">
    <property type="entry name" value="MGH1-like_GH"/>
</dbReference>
<evidence type="ECO:0000256" key="2">
    <source>
        <dbReference type="ARBA" id="ARBA00022801"/>
    </source>
</evidence>
<comment type="similarity">
    <text evidence="1">Belongs to the glycosyl hydrolase 63 family.</text>
</comment>